<evidence type="ECO:0000313" key="5">
    <source>
        <dbReference type="EMBL" id="KZX12102.1"/>
    </source>
</evidence>
<keyword evidence="3" id="KW-0472">Membrane</keyword>
<evidence type="ECO:0000256" key="3">
    <source>
        <dbReference type="SAM" id="Phobius"/>
    </source>
</evidence>
<feature type="transmembrane region" description="Helical" evidence="3">
    <location>
        <begin position="44"/>
        <end position="67"/>
    </location>
</feature>
<dbReference type="InterPro" id="IPR008964">
    <property type="entry name" value="Invasin/intimin_cell_adhesion"/>
</dbReference>
<dbReference type="RefSeq" id="WP_066972731.1">
    <property type="nucleotide sequence ID" value="NZ_LWMT01000235.1"/>
</dbReference>
<dbReference type="InterPro" id="IPR013783">
    <property type="entry name" value="Ig-like_fold"/>
</dbReference>
<dbReference type="InterPro" id="IPR003344">
    <property type="entry name" value="Big_1_dom"/>
</dbReference>
<keyword evidence="3" id="KW-0812">Transmembrane</keyword>
<keyword evidence="6" id="KW-1185">Reference proteome</keyword>
<sequence length="2793" mass="292623">MELEKNENNNIKLDNHSIKKQKHSGSSEGLFHETSFDQTFSKSLTTIVIILSLIAILFFSVSSASAVDVTISNTTSTGINGSVNSVTSGGTVNNSITLNAGVYNKTVDRANTISFSNKNLSVRGNGAPSAVIIDGNNIGRLFTISGSNNNISFENITFRKGKDTQYGAAFYITGNSTVIFKNCIFTSNAVSSTTGSTSYGGAIYNTGSNITVNNSTFTNNNISVVYAGTGTSGYGGAIHSRLNLTVINSIFTNNGLTIRHNGTSSDGYGGVISSNGNLTLVGSTFTNNGITMIMNGTSGDGYGGAIYSTGNNSYITNSSFSNNYINSTNINAFSDSYGGVIYNSGNLNLSSSNFTNNRINVNGNASSSGSGGAIYNRGNLNLSSSNFTNIIVTGSGRTSGYGGVIYNSANFSLSSSNFTNNSMKVNGSSNYGGVIYNTGTTFSINSSNFANNGVNSSGSGSGSGGVIYNRGNFSSSSSNFANNGVNSSGYGYGGVIYNGGNFSSSSSNFTNNSMKVNGSYSYGGVIYNTGTTFSINSSNFANNGVNSSSSGYGGVIYNGGNFSLSSSNFTNNSMKVNGGYSYGGVIYNTGTTFSINSSNFANNVNSSGYGYGGVIYNGGNFSLSSSNFTNNGVNSSGSGYGGAIYNGGNFNLSNSSFINNSAGYGGAIYNGANFNLSNSSFINNSAGYGGGIYTGGNVVVSSSNFTNNTQAIGFITTNFTLNNTNISDNGIAIQFIYGNINYTLDNLTANGTIIKDNNYTYDIRGNNSNYVISQESVLDTAYQGFIIITGNNNTIINSNICNISNTAITINTTALRNTLINLTLSNNSLAIHFLGNNSVFTNGTLDGNEIGAIISGFNNTIIGTTIVNNTVVGVNITGSNNTLNYNRIYQNTLGMLNSGINTNANFNWWGKNNITNQYSNSGTNLNLTYWYVLQLSLNSTFNTTANATRNYTKNVPANLSYTLTLNNIATNTTNNPGLLPYFTVKILLKNSTSVVNNISDDIRTFTFSKEVMLSGTDLQGSIHALVDDENLILIIEDESNIQVNLTIVKVANVTNVSNNGTINFTIIIINNGNDIASNVTFTDLLNDNFKLLNVTGGSSYNNATGIWTVGDIEDKTNVTLNMIVQAIKSGTVNNTANNVTAIETLVNPNINSTVTITITPAVNLNITKISNVTGLNTSHIGDHVKYTITVKNNGLDNASNVKVHDILDSKLTYITHNSSTGTYNNTTGLWNIGTLNVNQTATLEIEVIIANIGTIENIANITANEIILNGSNTNTSTTIHVNPLNSTLIINPIVNTKINSNVSINGNLLDEKGAPISGVTINLTVNNVAYNATTDARGNWNISYFVGSTGNINVVAEFVGNVNYTGAANATYFDGLALNSTLIINHIVNTKINSSVNINGTLLDENGAPISGVTINLTVNGVAYNAATNAGGNWNINYHVGLTGRINVVAEFVGNVNYTGAANATYFDGLALNSTLIISHIVDAKVNSSVSINGTLLDENGAPIGGVIVNLTVNGVAYNVTTNAGGNWSITYHVGLTGRINVVAEFVGNVNYTGAANATYFDGLALNSTLIISHIVDAKVNSSVSINGTLFDEGGVPIGGVIVNLAVNGVTYNVTTKADGKWNITYHVISTGIINVVAEFVGNTNHTAAVNSTSFNGISLNSTLVINPVPGTKVNSSVSINGTLFGENGAPIGGVTINLTINNVAYNATTNASGNWNINYHLSLTGRINVVAEFVGNANHAGAANATYFDGLALNSTLVINHIVDVKVNSSVSINGTLFDENGAPIGGVTINLTINNVAYNATTDSSGNWSIIYLVNSNELVNVVAEFVGNAHYAAAVNTTYFNGVALNSTLIINPILDTKINSNVSINGTLFGENNSVIGNVSVVVAVNGVNYNAMTDASGKWSITYLVNSTGLFNVVAIFNGNTNHAAAVNKTSFNGVSLNSTLFINPVVDTKVNSSVSINGTLLDENNSVIGNVGVVVTVNGVSYNSITDASGKWSIIYLVNSTGLFNVVVEFNGNTVYAAAVNSTNFNSLALNSTLVINPVTNAKMNSNVNINGTLLDENNNAISNVKVVVTVNGVNYNSTTDASGKWNISYFVKSSGNINVVAEFNGNTVYAAAVNSTSFSGVSLNSTLVINPVVDTKVNSSVSINGSLFGEGNSAIGNVSVVVAVNGVSYNSTTDASGKWNISYFVKFPGNINVVAEFNGNTVYAAAVNSTNFDGLALNSILVINPVVDTKVNSSVSINGTLLGENNKVISNVSVVVAVNGVSYNSTTDASGKWNISYFVKSSGNINVVAEFNGNAVHVATVNSTIFNGLALNSTLVINTVTNANVGSNVNIKGTLLDENNKAISNVRVVVTVNGVSYNITTDASGNWNINYLVNSTGIINVVAAFDGNDKYVGAVNSTTFIVNNNVNISIVKIASINGINNSAKGHVGDTVIYTINVVNNGVIDATGVLVTEIIDSTKLKFNKASVTQGSYNNINGLWTIGGIVAGETVTLTINATIIAIGNISNSANVSASGNNTNSNNSSSVTIVSVAIPTQINTLNVIVAVDNSVKLESILKDSNGKPIDGKEIKFYVNGKIIGTAVTDVKGVAYFRYTPTKTGTLTYTSSFTDPTGVYGSSTSSSASTVTVTKDKITLATTLPTGSVGDKKTIKVKATNSEGKPVPNKTFTVYINGKKIGTYKTNSKGEFTIKTTLKGSNKLQIKFAGDSKYNKLSKTYTYIAKSKEKTITTIYYTKTKYNKTVTLKAKLTTNKGKALAGKYIKFYVAGKYVGKSKTNKKGIAIFEYNPKKK</sequence>
<gene>
    <name evidence="5" type="ORF">MBFIL_12320</name>
</gene>
<organism evidence="5 6">
    <name type="scientific">Methanobrevibacter filiformis</name>
    <dbReference type="NCBI Taxonomy" id="55758"/>
    <lineage>
        <taxon>Archaea</taxon>
        <taxon>Methanobacteriati</taxon>
        <taxon>Methanobacteriota</taxon>
        <taxon>Methanomada group</taxon>
        <taxon>Methanobacteria</taxon>
        <taxon>Methanobacteriales</taxon>
        <taxon>Methanobacteriaceae</taxon>
        <taxon>Methanobrevibacter</taxon>
    </lineage>
</organism>
<dbReference type="EMBL" id="LWMT01000235">
    <property type="protein sequence ID" value="KZX12102.1"/>
    <property type="molecule type" value="Genomic_DNA"/>
</dbReference>
<reference evidence="5 6" key="1">
    <citation type="submission" date="2016-04" db="EMBL/GenBank/DDBJ databases">
        <title>Genome sequence of Methanobrevibacter filiformis DSM 11501.</title>
        <authorList>
            <person name="Poehlein A."/>
            <person name="Seedorf H."/>
            <person name="Daniel R."/>
        </authorList>
    </citation>
    <scope>NUCLEOTIDE SEQUENCE [LARGE SCALE GENOMIC DNA]</scope>
    <source>
        <strain evidence="5 6">DSM 11501</strain>
    </source>
</reference>
<dbReference type="SUPFAM" id="SSF51126">
    <property type="entry name" value="Pectin lyase-like"/>
    <property type="match status" value="2"/>
</dbReference>
<proteinExistence type="inferred from homology"/>
<dbReference type="SUPFAM" id="SSF49373">
    <property type="entry name" value="Invasin/intimin cell-adhesion fragments"/>
    <property type="match status" value="1"/>
</dbReference>
<comment type="caution">
    <text evidence="5">The sequence shown here is derived from an EMBL/GenBank/DDBJ whole genome shotgun (WGS) entry which is preliminary data.</text>
</comment>
<evidence type="ECO:0000313" key="6">
    <source>
        <dbReference type="Proteomes" id="UP000077066"/>
    </source>
</evidence>
<comment type="similarity">
    <text evidence="1">Belongs to the intimin/invasin family.</text>
</comment>
<feature type="region of interest" description="Disordered" evidence="2">
    <location>
        <begin position="1"/>
        <end position="27"/>
    </location>
</feature>
<dbReference type="Pfam" id="PF01345">
    <property type="entry name" value="DUF11"/>
    <property type="match status" value="3"/>
</dbReference>
<dbReference type="SMART" id="SM00710">
    <property type="entry name" value="PbH1"/>
    <property type="match status" value="13"/>
</dbReference>
<dbReference type="PROSITE" id="PS51127">
    <property type="entry name" value="BIG1"/>
    <property type="match status" value="1"/>
</dbReference>
<dbReference type="Gene3D" id="2.60.40.1170">
    <property type="entry name" value="Mu homology domain, subdomain B"/>
    <property type="match status" value="1"/>
</dbReference>
<dbReference type="PATRIC" id="fig|55758.3.peg.1411"/>
<dbReference type="InterPro" id="IPR011050">
    <property type="entry name" value="Pectin_lyase_fold/virulence"/>
</dbReference>
<evidence type="ECO:0000256" key="1">
    <source>
        <dbReference type="ARBA" id="ARBA00010116"/>
    </source>
</evidence>
<name>A0A166AJB4_9EURY</name>
<feature type="compositionally biased region" description="Basic and acidic residues" evidence="2">
    <location>
        <begin position="1"/>
        <end position="17"/>
    </location>
</feature>
<evidence type="ECO:0000256" key="2">
    <source>
        <dbReference type="SAM" id="MobiDB-lite"/>
    </source>
</evidence>
<keyword evidence="3" id="KW-1133">Transmembrane helix</keyword>
<dbReference type="InterPro" id="IPR006626">
    <property type="entry name" value="PbH1"/>
</dbReference>
<evidence type="ECO:0000259" key="4">
    <source>
        <dbReference type="PROSITE" id="PS51127"/>
    </source>
</evidence>
<dbReference type="InterPro" id="IPR001434">
    <property type="entry name" value="OmcB-like_DUF11"/>
</dbReference>
<accession>A0A166AJB4</accession>
<feature type="domain" description="Big-1" evidence="4">
    <location>
        <begin position="2538"/>
        <end position="2633"/>
    </location>
</feature>
<dbReference type="InterPro" id="IPR008969">
    <property type="entry name" value="CarboxyPept-like_regulatory"/>
</dbReference>
<dbReference type="OrthoDB" id="77001at2157"/>
<protein>
    <recommendedName>
        <fullName evidence="4">Big-1 domain-containing protein</fullName>
    </recommendedName>
</protein>
<dbReference type="SUPFAM" id="SSF49464">
    <property type="entry name" value="Carboxypeptidase regulatory domain-like"/>
    <property type="match status" value="2"/>
</dbReference>
<dbReference type="Gene3D" id="2.60.40.10">
    <property type="entry name" value="Immunoglobulins"/>
    <property type="match status" value="1"/>
</dbReference>
<dbReference type="Proteomes" id="UP000077066">
    <property type="component" value="Unassembled WGS sequence"/>
</dbReference>